<dbReference type="Proteomes" id="UP000050761">
    <property type="component" value="Unassembled WGS sequence"/>
</dbReference>
<accession>A0A3P8GTL7</accession>
<dbReference type="OrthoDB" id="5876165at2759"/>
<evidence type="ECO:0000313" key="3">
    <source>
        <dbReference type="EMBL" id="VDP37823.1"/>
    </source>
</evidence>
<evidence type="ECO:0000313" key="5">
    <source>
        <dbReference type="WBParaSite" id="HPBE_0002329001-mRNA-1"/>
    </source>
</evidence>
<keyword evidence="4" id="KW-1185">Reference proteome</keyword>
<dbReference type="Pfam" id="PF02520">
    <property type="entry name" value="ANIS5_cation-bd"/>
    <property type="match status" value="1"/>
</dbReference>
<gene>
    <name evidence="3" type="ORF">HPBE_LOCUS23289</name>
</gene>
<keyword evidence="1" id="KW-0732">Signal</keyword>
<name>A0A183GKS0_HELPZ</name>
<sequence>MTFLQLCLLPLCAGSMSSFGTALPLNAPPWPRLVLSSDRNGYGNPYSLDTGSMSESAASTVPKVLVHHAIVLESEEGLGRQLPCTDSWNVHPNPIGVTDPNAVVVQPRPEPVIPLEVVVHWLSGDGEAVQDSTDRIASVTANLDRPAFLIDVPEDVARRYLEITHNQSLTKGEAKNALDQWKSTLSEDMSRKYEQEQSEKEQTLTVERKRQSEATAALNPTARQVAEQIEALRANDNLTIMEEQRLIQDVMQNIPPELRQQLAASSLIDF</sequence>
<accession>A0A183GKS0</accession>
<dbReference type="InterPro" id="IPR003677">
    <property type="entry name" value="ANIS5_cation-bd"/>
</dbReference>
<organism evidence="4 5">
    <name type="scientific">Heligmosomoides polygyrus</name>
    <name type="common">Parasitic roundworm</name>
    <dbReference type="NCBI Taxonomy" id="6339"/>
    <lineage>
        <taxon>Eukaryota</taxon>
        <taxon>Metazoa</taxon>
        <taxon>Ecdysozoa</taxon>
        <taxon>Nematoda</taxon>
        <taxon>Chromadorea</taxon>
        <taxon>Rhabditida</taxon>
        <taxon>Rhabditina</taxon>
        <taxon>Rhabditomorpha</taxon>
        <taxon>Strongyloidea</taxon>
        <taxon>Heligmosomidae</taxon>
        <taxon>Heligmosomoides</taxon>
    </lineage>
</organism>
<dbReference type="PANTHER" id="PTHR21593">
    <property type="entry name" value="PRION-LIKE- Q/N-RICH -DOMAIN-BEARING PROTEIN PROTEIN"/>
    <property type="match status" value="1"/>
</dbReference>
<feature type="signal peptide" evidence="1">
    <location>
        <begin position="1"/>
        <end position="22"/>
    </location>
</feature>
<evidence type="ECO:0000259" key="2">
    <source>
        <dbReference type="Pfam" id="PF02520"/>
    </source>
</evidence>
<reference evidence="3 4" key="1">
    <citation type="submission" date="2018-11" db="EMBL/GenBank/DDBJ databases">
        <authorList>
            <consortium name="Pathogen Informatics"/>
        </authorList>
    </citation>
    <scope>NUCLEOTIDE SEQUENCE [LARGE SCALE GENOMIC DNA]</scope>
</reference>
<feature type="chain" id="PRO_5044552104" evidence="1">
    <location>
        <begin position="23"/>
        <end position="270"/>
    </location>
</feature>
<dbReference type="EMBL" id="UZAH01034896">
    <property type="protein sequence ID" value="VDP37823.1"/>
    <property type="molecule type" value="Genomic_DNA"/>
</dbReference>
<reference evidence="5" key="2">
    <citation type="submission" date="2019-09" db="UniProtKB">
        <authorList>
            <consortium name="WormBaseParasite"/>
        </authorList>
    </citation>
    <scope>IDENTIFICATION</scope>
</reference>
<protein>
    <submittedName>
        <fullName evidence="5">DUF148 domain-containing protein</fullName>
    </submittedName>
</protein>
<evidence type="ECO:0000256" key="1">
    <source>
        <dbReference type="SAM" id="SignalP"/>
    </source>
</evidence>
<dbReference type="AlphaFoldDB" id="A0A183GKS0"/>
<proteinExistence type="predicted"/>
<dbReference type="InterPro" id="IPR052823">
    <property type="entry name" value="SXP/RAL-2_related"/>
</dbReference>
<evidence type="ECO:0000313" key="4">
    <source>
        <dbReference type="Proteomes" id="UP000050761"/>
    </source>
</evidence>
<feature type="domain" description="SXP/RAL-2 family protein Ani s 5-like cation-binding" evidence="2">
    <location>
        <begin position="158"/>
        <end position="259"/>
    </location>
</feature>
<dbReference type="PANTHER" id="PTHR21593:SF36">
    <property type="entry name" value="DUF148 DOMAIN-CONTAINING PROTEIN-RELATED"/>
    <property type="match status" value="1"/>
</dbReference>
<dbReference type="WBParaSite" id="HPBE_0002329001-mRNA-1">
    <property type="protein sequence ID" value="HPBE_0002329001-mRNA-1"/>
    <property type="gene ID" value="HPBE_0002329001"/>
</dbReference>